<evidence type="ECO:0000313" key="3">
    <source>
        <dbReference type="Proteomes" id="UP000240998"/>
    </source>
</evidence>
<dbReference type="Proteomes" id="UP000240998">
    <property type="component" value="Segment"/>
</dbReference>
<reference evidence="3" key="1">
    <citation type="submission" date="2018-03" db="EMBL/GenBank/DDBJ databases">
        <authorList>
            <person name="Keele B.F."/>
        </authorList>
    </citation>
    <scope>NUCLEOTIDE SEQUENCE [LARGE SCALE GENOMIC DNA]</scope>
</reference>
<protein>
    <submittedName>
        <fullName evidence="2">Uncharacterized protein</fullName>
    </submittedName>
</protein>
<evidence type="ECO:0000313" key="2">
    <source>
        <dbReference type="EMBL" id="AVP43096.1"/>
    </source>
</evidence>
<feature type="transmembrane region" description="Helical" evidence="1">
    <location>
        <begin position="6"/>
        <end position="24"/>
    </location>
</feature>
<keyword evidence="1" id="KW-1133">Transmembrane helix</keyword>
<sequence>MGRDRVIALLVAVWGFGAWVYLCMEGLDDDDKA</sequence>
<keyword evidence="1" id="KW-0812">Transmembrane</keyword>
<dbReference type="EMBL" id="MH020249">
    <property type="protein sequence ID" value="AVP43096.1"/>
    <property type="molecule type" value="Genomic_DNA"/>
</dbReference>
<keyword evidence="1" id="KW-0472">Membrane</keyword>
<evidence type="ECO:0000256" key="1">
    <source>
        <dbReference type="SAM" id="Phobius"/>
    </source>
</evidence>
<name>A0A2P1N5A1_9CAUD</name>
<organism evidence="2 3">
    <name type="scientific">Mycobacterium phage Skipitt</name>
    <dbReference type="NCBI Taxonomy" id="2126791"/>
    <lineage>
        <taxon>Viruses</taxon>
        <taxon>Duplodnaviria</taxon>
        <taxon>Heunggongvirae</taxon>
        <taxon>Uroviricota</taxon>
        <taxon>Caudoviricetes</taxon>
        <taxon>Backyardiganvirus</taxon>
        <taxon>Backyardiganvirus peaches</taxon>
    </lineage>
</organism>
<proteinExistence type="predicted"/>
<accession>A0A2P1N5A1</accession>
<gene>
    <name evidence="2" type="primary">58</name>
    <name evidence="2" type="ORF">SEA_SKIPITT_58</name>
</gene>